<dbReference type="InterPro" id="IPR001789">
    <property type="entry name" value="Sig_transdc_resp-reg_receiver"/>
</dbReference>
<name>A0A0F7FCT5_PAEDU</name>
<dbReference type="GO" id="GO:0000976">
    <property type="term" value="F:transcription cis-regulatory region binding"/>
    <property type="evidence" value="ECO:0007669"/>
    <property type="project" value="TreeGrafter"/>
</dbReference>
<dbReference type="PANTHER" id="PTHR48111:SF73">
    <property type="entry name" value="ALKALINE PHOSPHATASE SYNTHESIS TRANSCRIPTIONAL REGULATORY PROTEIN PHOP"/>
    <property type="match status" value="1"/>
</dbReference>
<dbReference type="InterPro" id="IPR016032">
    <property type="entry name" value="Sig_transdc_resp-reg_C-effctor"/>
</dbReference>
<sequence length="233" mass="26754">MNILIVEDEESIREVLKSYLVKEGWTVYTLSNGLEALRLVQTHKLDLIILDLMIPGLPGEEVCRRTRQISNVPLFMLTSKAFESDTINGLNLGADEYITKPFRMKEVIARIHAFNRRMRMITAGTSNLMSFNNRKFVINFDTMEVFINGNSVNLTLTEFKMLSILVKKSGKIYSRHDLSYEVMGYRSIGDGRATDAHIKNIRRKIEEDPKNPVYIVTKIGAGYKFNLRPDDEI</sequence>
<dbReference type="Proteomes" id="UP000034189">
    <property type="component" value="Chromosome"/>
</dbReference>
<dbReference type="InterPro" id="IPR036388">
    <property type="entry name" value="WH-like_DNA-bd_sf"/>
</dbReference>
<dbReference type="GO" id="GO:0032993">
    <property type="term" value="C:protein-DNA complex"/>
    <property type="evidence" value="ECO:0007669"/>
    <property type="project" value="TreeGrafter"/>
</dbReference>
<evidence type="ECO:0000256" key="2">
    <source>
        <dbReference type="ARBA" id="ARBA00023012"/>
    </source>
</evidence>
<dbReference type="InterPro" id="IPR011006">
    <property type="entry name" value="CheY-like_superfamily"/>
</dbReference>
<proteinExistence type="predicted"/>
<feature type="domain" description="OmpR/PhoB-type" evidence="9">
    <location>
        <begin position="126"/>
        <end position="227"/>
    </location>
</feature>
<evidence type="ECO:0000256" key="6">
    <source>
        <dbReference type="PROSITE-ProRule" id="PRU00169"/>
    </source>
</evidence>
<evidence type="ECO:0000259" key="9">
    <source>
        <dbReference type="PROSITE" id="PS51755"/>
    </source>
</evidence>
<dbReference type="GO" id="GO:0005829">
    <property type="term" value="C:cytosol"/>
    <property type="evidence" value="ECO:0007669"/>
    <property type="project" value="TreeGrafter"/>
</dbReference>
<keyword evidence="1 6" id="KW-0597">Phosphoprotein</keyword>
<dbReference type="OrthoDB" id="9802426at2"/>
<dbReference type="Pfam" id="PF00486">
    <property type="entry name" value="Trans_reg_C"/>
    <property type="match status" value="1"/>
</dbReference>
<evidence type="ECO:0000259" key="8">
    <source>
        <dbReference type="PROSITE" id="PS50110"/>
    </source>
</evidence>
<dbReference type="PANTHER" id="PTHR48111">
    <property type="entry name" value="REGULATOR OF RPOS"/>
    <property type="match status" value="1"/>
</dbReference>
<keyword evidence="2" id="KW-0902">Two-component regulatory system</keyword>
<reference evidence="10 11" key="2">
    <citation type="journal article" date="2016" name="Genome Announc.">
        <title>Genome Sequence of a Gram-Positive Diazotroph, Paenibacillus durus Type Strain ATCC 35681.</title>
        <authorList>
            <person name="Halim M.A."/>
            <person name="Rahman A.Y."/>
            <person name="Sim K.S."/>
            <person name="Yam H.C."/>
            <person name="Rahim A.A."/>
            <person name="Ghazali A.H."/>
            <person name="Najimudin N."/>
        </authorList>
    </citation>
    <scope>NUCLEOTIDE SEQUENCE [LARGE SCALE GENOMIC DNA]</scope>
    <source>
        <strain evidence="10 11">ATCC 35681</strain>
    </source>
</reference>
<evidence type="ECO:0000256" key="7">
    <source>
        <dbReference type="PROSITE-ProRule" id="PRU01091"/>
    </source>
</evidence>
<dbReference type="EMBL" id="CP011114">
    <property type="protein sequence ID" value="AKG36240.1"/>
    <property type="molecule type" value="Genomic_DNA"/>
</dbReference>
<dbReference type="RefSeq" id="WP_025693840.1">
    <property type="nucleotide sequence ID" value="NZ_ASQQ01000031.1"/>
</dbReference>
<accession>A0A0F7FCT5</accession>
<dbReference type="AlphaFoldDB" id="A0A0F7FCT5"/>
<gene>
    <name evidence="10" type="ORF">VK70_18135</name>
</gene>
<dbReference type="SMART" id="SM00448">
    <property type="entry name" value="REC"/>
    <property type="match status" value="1"/>
</dbReference>
<dbReference type="InterPro" id="IPR039420">
    <property type="entry name" value="WalR-like"/>
</dbReference>
<dbReference type="CDD" id="cd00383">
    <property type="entry name" value="trans_reg_C"/>
    <property type="match status" value="1"/>
</dbReference>
<dbReference type="PROSITE" id="PS51755">
    <property type="entry name" value="OMPR_PHOB"/>
    <property type="match status" value="1"/>
</dbReference>
<dbReference type="PATRIC" id="fig|1333534.5.peg.4004"/>
<feature type="domain" description="Response regulatory" evidence="8">
    <location>
        <begin position="2"/>
        <end position="115"/>
    </location>
</feature>
<dbReference type="GO" id="GO:0006355">
    <property type="term" value="P:regulation of DNA-templated transcription"/>
    <property type="evidence" value="ECO:0007669"/>
    <property type="project" value="InterPro"/>
</dbReference>
<evidence type="ECO:0000256" key="1">
    <source>
        <dbReference type="ARBA" id="ARBA00022553"/>
    </source>
</evidence>
<evidence type="ECO:0000313" key="10">
    <source>
        <dbReference type="EMBL" id="AKG36240.1"/>
    </source>
</evidence>
<dbReference type="Pfam" id="PF00072">
    <property type="entry name" value="Response_reg"/>
    <property type="match status" value="1"/>
</dbReference>
<dbReference type="SMART" id="SM00862">
    <property type="entry name" value="Trans_reg_C"/>
    <property type="match status" value="1"/>
</dbReference>
<keyword evidence="4 7" id="KW-0238">DNA-binding</keyword>
<dbReference type="PROSITE" id="PS50110">
    <property type="entry name" value="RESPONSE_REGULATORY"/>
    <property type="match status" value="1"/>
</dbReference>
<dbReference type="SUPFAM" id="SSF52172">
    <property type="entry name" value="CheY-like"/>
    <property type="match status" value="1"/>
</dbReference>
<keyword evidence="5" id="KW-0804">Transcription</keyword>
<evidence type="ECO:0000256" key="3">
    <source>
        <dbReference type="ARBA" id="ARBA00023015"/>
    </source>
</evidence>
<reference evidence="10 11" key="1">
    <citation type="submission" date="2015-03" db="EMBL/GenBank/DDBJ databases">
        <authorList>
            <person name="Abdul Halim M."/>
        </authorList>
    </citation>
    <scope>NUCLEOTIDE SEQUENCE [LARGE SCALE GENOMIC DNA]</scope>
    <source>
        <strain evidence="10 11">ATCC 35681</strain>
    </source>
</reference>
<feature type="DNA-binding region" description="OmpR/PhoB-type" evidence="7">
    <location>
        <begin position="126"/>
        <end position="227"/>
    </location>
</feature>
<evidence type="ECO:0000313" key="11">
    <source>
        <dbReference type="Proteomes" id="UP000034189"/>
    </source>
</evidence>
<organism evidence="10 11">
    <name type="scientific">Paenibacillus durus ATCC 35681</name>
    <dbReference type="NCBI Taxonomy" id="1333534"/>
    <lineage>
        <taxon>Bacteria</taxon>
        <taxon>Bacillati</taxon>
        <taxon>Bacillota</taxon>
        <taxon>Bacilli</taxon>
        <taxon>Bacillales</taxon>
        <taxon>Paenibacillaceae</taxon>
        <taxon>Paenibacillus</taxon>
    </lineage>
</organism>
<dbReference type="Gene3D" id="1.10.10.10">
    <property type="entry name" value="Winged helix-like DNA-binding domain superfamily/Winged helix DNA-binding domain"/>
    <property type="match status" value="1"/>
</dbReference>
<dbReference type="SUPFAM" id="SSF46894">
    <property type="entry name" value="C-terminal effector domain of the bipartite response regulators"/>
    <property type="match status" value="1"/>
</dbReference>
<dbReference type="FunFam" id="3.40.50.2300:FF:000001">
    <property type="entry name" value="DNA-binding response regulator PhoB"/>
    <property type="match status" value="1"/>
</dbReference>
<dbReference type="InterPro" id="IPR001867">
    <property type="entry name" value="OmpR/PhoB-type_DNA-bd"/>
</dbReference>
<dbReference type="GO" id="GO:0000156">
    <property type="term" value="F:phosphorelay response regulator activity"/>
    <property type="evidence" value="ECO:0007669"/>
    <property type="project" value="TreeGrafter"/>
</dbReference>
<keyword evidence="3" id="KW-0805">Transcription regulation</keyword>
<dbReference type="HOGENOM" id="CLU_000445_30_4_9"/>
<evidence type="ECO:0000256" key="4">
    <source>
        <dbReference type="ARBA" id="ARBA00023125"/>
    </source>
</evidence>
<protein>
    <submittedName>
        <fullName evidence="10">Chemotaxis protein CheY</fullName>
    </submittedName>
</protein>
<feature type="modified residue" description="4-aspartylphosphate" evidence="6">
    <location>
        <position position="51"/>
    </location>
</feature>
<evidence type="ECO:0000256" key="5">
    <source>
        <dbReference type="ARBA" id="ARBA00023163"/>
    </source>
</evidence>
<dbReference type="Gene3D" id="3.40.50.2300">
    <property type="match status" value="1"/>
</dbReference>